<feature type="compositionally biased region" description="Polar residues" evidence="6">
    <location>
        <begin position="39"/>
        <end position="49"/>
    </location>
</feature>
<dbReference type="EMBL" id="PCSB01000052">
    <property type="protein sequence ID" value="PIP31648.1"/>
    <property type="molecule type" value="Genomic_DNA"/>
</dbReference>
<evidence type="ECO:0000256" key="6">
    <source>
        <dbReference type="SAM" id="MobiDB-lite"/>
    </source>
</evidence>
<dbReference type="SUPFAM" id="SSF52166">
    <property type="entry name" value="Ribosomal protein L4"/>
    <property type="match status" value="1"/>
</dbReference>
<comment type="function">
    <text evidence="5">One of the primary rRNA binding proteins, this protein initially binds near the 5'-end of the 23S rRNA. It is important during the early stages of 50S assembly. It makes multiple contacts with different domains of the 23S rRNA in the assembled 50S subunit and ribosome.</text>
</comment>
<evidence type="ECO:0000256" key="2">
    <source>
        <dbReference type="ARBA" id="ARBA00022980"/>
    </source>
</evidence>
<comment type="function">
    <text evidence="5">Forms part of the polypeptide exit tunnel.</text>
</comment>
<dbReference type="Proteomes" id="UP000230447">
    <property type="component" value="Unassembled WGS sequence"/>
</dbReference>
<dbReference type="GO" id="GO:1990904">
    <property type="term" value="C:ribonucleoprotein complex"/>
    <property type="evidence" value="ECO:0007669"/>
    <property type="project" value="UniProtKB-KW"/>
</dbReference>
<evidence type="ECO:0000256" key="4">
    <source>
        <dbReference type="ARBA" id="ARBA00035244"/>
    </source>
</evidence>
<dbReference type="Gene3D" id="3.40.1370.10">
    <property type="match status" value="1"/>
</dbReference>
<keyword evidence="2 5" id="KW-0689">Ribosomal protein</keyword>
<keyword evidence="5" id="KW-0699">rRNA-binding</keyword>
<organism evidence="7 8">
    <name type="scientific">bacterium (Candidatus Gribaldobacteria) CG23_combo_of_CG06-09_8_20_14_all_37_87_8</name>
    <dbReference type="NCBI Taxonomy" id="2014278"/>
    <lineage>
        <taxon>Bacteria</taxon>
        <taxon>Candidatus Gribaldobacteria</taxon>
    </lineage>
</organism>
<dbReference type="PANTHER" id="PTHR10746">
    <property type="entry name" value="50S RIBOSOMAL PROTEIN L4"/>
    <property type="match status" value="1"/>
</dbReference>
<reference evidence="7 8" key="1">
    <citation type="submission" date="2017-09" db="EMBL/GenBank/DDBJ databases">
        <title>Depth-based differentiation of microbial function through sediment-hosted aquifers and enrichment of novel symbionts in the deep terrestrial subsurface.</title>
        <authorList>
            <person name="Probst A.J."/>
            <person name="Ladd B."/>
            <person name="Jarett J.K."/>
            <person name="Geller-Mcgrath D.E."/>
            <person name="Sieber C.M."/>
            <person name="Emerson J.B."/>
            <person name="Anantharaman K."/>
            <person name="Thomas B.C."/>
            <person name="Malmstrom R."/>
            <person name="Stieglmeier M."/>
            <person name="Klingl A."/>
            <person name="Woyke T."/>
            <person name="Ryan C.M."/>
            <person name="Banfield J.F."/>
        </authorList>
    </citation>
    <scope>NUCLEOTIDE SEQUENCE [LARGE SCALE GENOMIC DNA]</scope>
    <source>
        <strain evidence="7">CG23_combo_of_CG06-09_8_20_14_all_37_87_8</strain>
    </source>
</reference>
<evidence type="ECO:0000256" key="1">
    <source>
        <dbReference type="ARBA" id="ARBA00010528"/>
    </source>
</evidence>
<evidence type="ECO:0000313" key="7">
    <source>
        <dbReference type="EMBL" id="PIP31648.1"/>
    </source>
</evidence>
<dbReference type="InterPro" id="IPR013005">
    <property type="entry name" value="Ribosomal_uL4-like"/>
</dbReference>
<keyword evidence="5" id="KW-0694">RNA-binding</keyword>
<dbReference type="InterPro" id="IPR002136">
    <property type="entry name" value="Ribosomal_uL4"/>
</dbReference>
<proteinExistence type="inferred from homology"/>
<comment type="similarity">
    <text evidence="1 5">Belongs to the universal ribosomal protein uL4 family.</text>
</comment>
<feature type="compositionally biased region" description="Basic residues" evidence="6">
    <location>
        <begin position="59"/>
        <end position="77"/>
    </location>
</feature>
<sequence>MQVKVYNQKGEETGKATLAKGIFDLKVNSDLVHQVVVSQASNRRQNTANSKDRAEVRGGGKKPWRQKGTGRARHGSRRSPLWSGGGITFGPTNERNYKRAIPKKMKRKALLMVLSAKASNELFLVLDDLQIKKIQTKEMAKIISSLPCKKESCLVVNESYDKNLLLSLRNLPKTKLMEARELNALDLLNFKYLLTTKAGLKAMEKNLKVEDKKSL</sequence>
<comment type="caution">
    <text evidence="7">The sequence shown here is derived from an EMBL/GenBank/DDBJ whole genome shotgun (WGS) entry which is preliminary data.</text>
</comment>
<dbReference type="GO" id="GO:0006412">
    <property type="term" value="P:translation"/>
    <property type="evidence" value="ECO:0007669"/>
    <property type="project" value="UniProtKB-UniRule"/>
</dbReference>
<name>A0A2G9ZH28_9BACT</name>
<dbReference type="GO" id="GO:0019843">
    <property type="term" value="F:rRNA binding"/>
    <property type="evidence" value="ECO:0007669"/>
    <property type="project" value="UniProtKB-UniRule"/>
</dbReference>
<dbReference type="HAMAP" id="MF_01328_B">
    <property type="entry name" value="Ribosomal_uL4_B"/>
    <property type="match status" value="1"/>
</dbReference>
<dbReference type="Pfam" id="PF00573">
    <property type="entry name" value="Ribosomal_L4"/>
    <property type="match status" value="1"/>
</dbReference>
<dbReference type="AlphaFoldDB" id="A0A2G9ZH28"/>
<gene>
    <name evidence="5" type="primary">rplD</name>
    <name evidence="7" type="ORF">COX24_02485</name>
</gene>
<dbReference type="GO" id="GO:0005840">
    <property type="term" value="C:ribosome"/>
    <property type="evidence" value="ECO:0007669"/>
    <property type="project" value="UniProtKB-KW"/>
</dbReference>
<evidence type="ECO:0000256" key="5">
    <source>
        <dbReference type="HAMAP-Rule" id="MF_01328"/>
    </source>
</evidence>
<dbReference type="NCBIfam" id="TIGR03953">
    <property type="entry name" value="rplD_bact"/>
    <property type="match status" value="1"/>
</dbReference>
<dbReference type="GO" id="GO:0003735">
    <property type="term" value="F:structural constituent of ribosome"/>
    <property type="evidence" value="ECO:0007669"/>
    <property type="project" value="InterPro"/>
</dbReference>
<protein>
    <recommendedName>
        <fullName evidence="4 5">Large ribosomal subunit protein uL4</fullName>
    </recommendedName>
</protein>
<comment type="subunit">
    <text evidence="5">Part of the 50S ribosomal subunit.</text>
</comment>
<evidence type="ECO:0000256" key="3">
    <source>
        <dbReference type="ARBA" id="ARBA00023274"/>
    </source>
</evidence>
<dbReference type="PANTHER" id="PTHR10746:SF6">
    <property type="entry name" value="LARGE RIBOSOMAL SUBUNIT PROTEIN UL4M"/>
    <property type="match status" value="1"/>
</dbReference>
<dbReference type="InterPro" id="IPR023574">
    <property type="entry name" value="Ribosomal_uL4_dom_sf"/>
</dbReference>
<feature type="region of interest" description="Disordered" evidence="6">
    <location>
        <begin position="39"/>
        <end position="94"/>
    </location>
</feature>
<accession>A0A2G9ZH28</accession>
<keyword evidence="3 5" id="KW-0687">Ribonucleoprotein</keyword>
<evidence type="ECO:0000313" key="8">
    <source>
        <dbReference type="Proteomes" id="UP000230447"/>
    </source>
</evidence>